<proteinExistence type="predicted"/>
<evidence type="ECO:0000256" key="1">
    <source>
        <dbReference type="SAM" id="Phobius"/>
    </source>
</evidence>
<dbReference type="InterPro" id="IPR014574">
    <property type="entry name" value="UCP032908"/>
</dbReference>
<protein>
    <submittedName>
        <fullName evidence="4">DUF1648 domain-containing protein</fullName>
    </submittedName>
</protein>
<dbReference type="Pfam" id="PF19124">
    <property type="entry name" value="DUF5808"/>
    <property type="match status" value="1"/>
</dbReference>
<feature type="domain" description="DUF1648" evidence="2">
    <location>
        <begin position="150"/>
        <end position="197"/>
    </location>
</feature>
<keyword evidence="1" id="KW-1133">Transmembrane helix</keyword>
<sequence length="367" mass="42140">MSGIYFVLLITLFLPMVFLTSFIPYFTRQTESFGITVSEKVFHSADLKRMRKGYAVSNFVIQSILAVFAMAMTVRSSDSANVSAMWIMIYVLISIVTQFITMIYFHKKMKKYKAERLTDMKIPQAKLTIDMNFRKQKLVISKKWYLIHVVLIIVTFIFTLVNYDLFPDKIVMQYDFQGNPTTIKDKTLGTVFMPVVMQIMMTLLFMFINTVIYRSKQQVDTEHPEVSLEKNRIFRLRNSVFNLFASLMLLLLFSFMQFQMLYPVDPVILATVSISVVVLILAGTGILYVTTGQGGSRVKSPVAPSSKPPRDDDQNWKLGMFYFNPQDPSLFVEKRMGYGWTINHARPLAWIIFGGIIGSIVLVSVLL</sequence>
<evidence type="ECO:0000259" key="3">
    <source>
        <dbReference type="Pfam" id="PF19124"/>
    </source>
</evidence>
<organism evidence="4 5">
    <name type="scientific">Paenibacillus gallinarum</name>
    <dbReference type="NCBI Taxonomy" id="2762232"/>
    <lineage>
        <taxon>Bacteria</taxon>
        <taxon>Bacillati</taxon>
        <taxon>Bacillota</taxon>
        <taxon>Bacilli</taxon>
        <taxon>Bacillales</taxon>
        <taxon>Paenibacillaceae</taxon>
        <taxon>Paenibacillus</taxon>
    </lineage>
</organism>
<dbReference type="Pfam" id="PF07853">
    <property type="entry name" value="DUF1648"/>
    <property type="match status" value="1"/>
</dbReference>
<evidence type="ECO:0000259" key="2">
    <source>
        <dbReference type="Pfam" id="PF07853"/>
    </source>
</evidence>
<feature type="transmembrane region" description="Helical" evidence="1">
    <location>
        <begin position="348"/>
        <end position="366"/>
    </location>
</feature>
<dbReference type="PANTHER" id="PTHR37810">
    <property type="entry name" value="IMMUNITY PROTEIN SDPI"/>
    <property type="match status" value="1"/>
</dbReference>
<dbReference type="PIRSF" id="PIRSF032908">
    <property type="entry name" value="UCP032908"/>
    <property type="match status" value="1"/>
</dbReference>
<feature type="transmembrane region" description="Helical" evidence="1">
    <location>
        <begin position="53"/>
        <end position="72"/>
    </location>
</feature>
<feature type="transmembrane region" description="Helical" evidence="1">
    <location>
        <begin position="144"/>
        <end position="163"/>
    </location>
</feature>
<reference evidence="4 5" key="1">
    <citation type="submission" date="2020-08" db="EMBL/GenBank/DDBJ databases">
        <title>A Genomic Blueprint of the Chicken Gut Microbiome.</title>
        <authorList>
            <person name="Gilroy R."/>
            <person name="Ravi A."/>
            <person name="Getino M."/>
            <person name="Pursley I."/>
            <person name="Horton D.L."/>
            <person name="Alikhan N.-F."/>
            <person name="Baker D."/>
            <person name="Gharbi K."/>
            <person name="Hall N."/>
            <person name="Watson M."/>
            <person name="Adriaenssens E.M."/>
            <person name="Foster-Nyarko E."/>
            <person name="Jarju S."/>
            <person name="Secka A."/>
            <person name="Antonio M."/>
            <person name="Oren A."/>
            <person name="Chaudhuri R."/>
            <person name="La Ragione R.M."/>
            <person name="Hildebrand F."/>
            <person name="Pallen M.J."/>
        </authorList>
    </citation>
    <scope>NUCLEOTIDE SEQUENCE [LARGE SCALE GENOMIC DNA]</scope>
    <source>
        <strain evidence="4 5">Sa2BVA9</strain>
    </source>
</reference>
<accession>A0ABR8SXV4</accession>
<keyword evidence="5" id="KW-1185">Reference proteome</keyword>
<comment type="caution">
    <text evidence="4">The sequence shown here is derived from an EMBL/GenBank/DDBJ whole genome shotgun (WGS) entry which is preliminary data.</text>
</comment>
<dbReference type="EMBL" id="JACSQL010000003">
    <property type="protein sequence ID" value="MBD7968327.1"/>
    <property type="molecule type" value="Genomic_DNA"/>
</dbReference>
<dbReference type="InterPro" id="IPR012867">
    <property type="entry name" value="DUF1648"/>
</dbReference>
<evidence type="ECO:0000313" key="4">
    <source>
        <dbReference type="EMBL" id="MBD7968327.1"/>
    </source>
</evidence>
<feature type="domain" description="DUF5808" evidence="3">
    <location>
        <begin position="325"/>
        <end position="350"/>
    </location>
</feature>
<feature type="transmembrane region" description="Helical" evidence="1">
    <location>
        <begin position="6"/>
        <end position="26"/>
    </location>
</feature>
<feature type="transmembrane region" description="Helical" evidence="1">
    <location>
        <begin position="268"/>
        <end position="289"/>
    </location>
</feature>
<gene>
    <name evidence="4" type="ORF">H9647_09645</name>
</gene>
<name>A0ABR8SXV4_9BACL</name>
<keyword evidence="1" id="KW-0812">Transmembrane</keyword>
<feature type="transmembrane region" description="Helical" evidence="1">
    <location>
        <begin position="240"/>
        <end position="262"/>
    </location>
</feature>
<keyword evidence="1" id="KW-0472">Membrane</keyword>
<feature type="transmembrane region" description="Helical" evidence="1">
    <location>
        <begin position="84"/>
        <end position="105"/>
    </location>
</feature>
<feature type="transmembrane region" description="Helical" evidence="1">
    <location>
        <begin position="191"/>
        <end position="213"/>
    </location>
</feature>
<dbReference type="RefSeq" id="WP_191799566.1">
    <property type="nucleotide sequence ID" value="NZ_JACSQL010000003.1"/>
</dbReference>
<dbReference type="Proteomes" id="UP000608071">
    <property type="component" value="Unassembled WGS sequence"/>
</dbReference>
<dbReference type="PANTHER" id="PTHR37810:SF9">
    <property type="entry name" value="MEMBRANE PROTEIN"/>
    <property type="match status" value="1"/>
</dbReference>
<dbReference type="InterPro" id="IPR043831">
    <property type="entry name" value="DUF5808"/>
</dbReference>
<evidence type="ECO:0000313" key="5">
    <source>
        <dbReference type="Proteomes" id="UP000608071"/>
    </source>
</evidence>